<feature type="domain" description="RNA-binding S4" evidence="6">
    <location>
        <begin position="6"/>
        <end position="69"/>
    </location>
</feature>
<keyword evidence="8" id="KW-1185">Reference proteome</keyword>
<dbReference type="InterPro" id="IPR025708">
    <property type="entry name" value="HSP15"/>
</dbReference>
<evidence type="ECO:0000259" key="6">
    <source>
        <dbReference type="SMART" id="SM00363"/>
    </source>
</evidence>
<dbReference type="Gene3D" id="3.10.290.10">
    <property type="entry name" value="RNA-binding S4 domain"/>
    <property type="match status" value="1"/>
</dbReference>
<keyword evidence="3" id="KW-0238">DNA-binding</keyword>
<evidence type="ECO:0000256" key="4">
    <source>
        <dbReference type="PROSITE-ProRule" id="PRU00182"/>
    </source>
</evidence>
<evidence type="ECO:0000256" key="2">
    <source>
        <dbReference type="ARBA" id="ARBA00022884"/>
    </source>
</evidence>
<proteinExistence type="inferred from homology"/>
<dbReference type="InterPro" id="IPR036986">
    <property type="entry name" value="S4_RNA-bd_sf"/>
</dbReference>
<feature type="compositionally biased region" description="Basic and acidic residues" evidence="5">
    <location>
        <begin position="94"/>
        <end position="110"/>
    </location>
</feature>
<accession>A0ABU6J681</accession>
<dbReference type="EMBL" id="JAWIIV010000005">
    <property type="protein sequence ID" value="MEC4719153.1"/>
    <property type="molecule type" value="Genomic_DNA"/>
</dbReference>
<evidence type="ECO:0000313" key="7">
    <source>
        <dbReference type="EMBL" id="MEC4719153.1"/>
    </source>
</evidence>
<name>A0ABU6J681_9BURK</name>
<sequence length="124" mass="14225">MTSESVRIDKWLWAARFFKTRSLATDAVDSGKVRLNGDRVKPARSVKPGDTLEIDNGSTEWEVVVRDLADKRGSAAIAQTLYEETARSIAEREKKAEQRRFFREPGESIKGRPTKRDRRLIDKF</sequence>
<feature type="region of interest" description="Disordered" evidence="5">
    <location>
        <begin position="94"/>
        <end position="124"/>
    </location>
</feature>
<evidence type="ECO:0000256" key="5">
    <source>
        <dbReference type="SAM" id="MobiDB-lite"/>
    </source>
</evidence>
<dbReference type="SUPFAM" id="SSF55174">
    <property type="entry name" value="Alpha-L RNA-binding motif"/>
    <property type="match status" value="1"/>
</dbReference>
<comment type="caution">
    <text evidence="7">The sequence shown here is derived from an EMBL/GenBank/DDBJ whole genome shotgun (WGS) entry which is preliminary data.</text>
</comment>
<dbReference type="CDD" id="cd00165">
    <property type="entry name" value="S4"/>
    <property type="match status" value="1"/>
</dbReference>
<dbReference type="Pfam" id="PF01479">
    <property type="entry name" value="S4"/>
    <property type="match status" value="1"/>
</dbReference>
<comment type="similarity">
    <text evidence="1">Belongs to the HSP15 family.</text>
</comment>
<dbReference type="PIRSF" id="PIRSF016821">
    <property type="entry name" value="HSP15"/>
    <property type="match status" value="1"/>
</dbReference>
<dbReference type="PROSITE" id="PS50889">
    <property type="entry name" value="S4"/>
    <property type="match status" value="1"/>
</dbReference>
<keyword evidence="2 4" id="KW-0694">RNA-binding</keyword>
<reference evidence="7 8" key="1">
    <citation type="submission" date="2023-10" db="EMBL/GenBank/DDBJ databases">
        <title>Noviherbaspirillum sp. CPCC 100848 genome assembly.</title>
        <authorList>
            <person name="Li X.Y."/>
            <person name="Fang X.M."/>
        </authorList>
    </citation>
    <scope>NUCLEOTIDE SEQUENCE [LARGE SCALE GENOMIC DNA]</scope>
    <source>
        <strain evidence="7 8">CPCC 100848</strain>
    </source>
</reference>
<dbReference type="RefSeq" id="WP_326505871.1">
    <property type="nucleotide sequence ID" value="NZ_JAWIIV010000005.1"/>
</dbReference>
<evidence type="ECO:0000313" key="8">
    <source>
        <dbReference type="Proteomes" id="UP001352263"/>
    </source>
</evidence>
<evidence type="ECO:0000256" key="3">
    <source>
        <dbReference type="ARBA" id="ARBA00023125"/>
    </source>
</evidence>
<organism evidence="7 8">
    <name type="scientific">Noviherbaspirillum album</name>
    <dbReference type="NCBI Taxonomy" id="3080276"/>
    <lineage>
        <taxon>Bacteria</taxon>
        <taxon>Pseudomonadati</taxon>
        <taxon>Pseudomonadota</taxon>
        <taxon>Betaproteobacteria</taxon>
        <taxon>Burkholderiales</taxon>
        <taxon>Oxalobacteraceae</taxon>
        <taxon>Noviherbaspirillum</taxon>
    </lineage>
</organism>
<protein>
    <submittedName>
        <fullName evidence="7">RNA-binding S4 domain-containing protein</fullName>
    </submittedName>
</protein>
<dbReference type="SMART" id="SM00363">
    <property type="entry name" value="S4"/>
    <property type="match status" value="1"/>
</dbReference>
<dbReference type="Proteomes" id="UP001352263">
    <property type="component" value="Unassembled WGS sequence"/>
</dbReference>
<evidence type="ECO:0000256" key="1">
    <source>
        <dbReference type="ARBA" id="ARBA00008396"/>
    </source>
</evidence>
<gene>
    <name evidence="7" type="ORF">RY831_08335</name>
</gene>
<dbReference type="InterPro" id="IPR002942">
    <property type="entry name" value="S4_RNA-bd"/>
</dbReference>